<comment type="similarity">
    <text evidence="2 9">Belongs to the ClpA/ClpB family.</text>
</comment>
<feature type="coiled-coil region" evidence="10">
    <location>
        <begin position="278"/>
        <end position="343"/>
    </location>
</feature>
<dbReference type="InterPro" id="IPR050130">
    <property type="entry name" value="ClpA_ClpB"/>
</dbReference>
<keyword evidence="3" id="KW-0677">Repeat</keyword>
<dbReference type="SUPFAM" id="SSF52540">
    <property type="entry name" value="P-loop containing nucleoside triphosphate hydrolases"/>
    <property type="match status" value="2"/>
</dbReference>
<evidence type="ECO:0000256" key="7">
    <source>
        <dbReference type="ARBA" id="ARBA00023186"/>
    </source>
</evidence>
<dbReference type="InterPro" id="IPR027417">
    <property type="entry name" value="P-loop_NTPase"/>
</dbReference>
<dbReference type="CDD" id="cd00009">
    <property type="entry name" value="AAA"/>
    <property type="match status" value="1"/>
</dbReference>
<dbReference type="PANTHER" id="PTHR11638:SF18">
    <property type="entry name" value="HEAT SHOCK PROTEIN 104"/>
    <property type="match status" value="1"/>
</dbReference>
<dbReference type="PANTHER" id="PTHR11638">
    <property type="entry name" value="ATP-DEPENDENT CLP PROTEASE"/>
    <property type="match status" value="1"/>
</dbReference>
<evidence type="ECO:0000256" key="1">
    <source>
        <dbReference type="ARBA" id="ARBA00004496"/>
    </source>
</evidence>
<dbReference type="InterPro" id="IPR019489">
    <property type="entry name" value="Clp_ATPase_C"/>
</dbReference>
<feature type="domain" description="AAA+ ATPase" evidence="11">
    <location>
        <begin position="466"/>
        <end position="613"/>
    </location>
</feature>
<dbReference type="Proteomes" id="UP000027088">
    <property type="component" value="Chromosome"/>
</dbReference>
<dbReference type="GO" id="GO:0034605">
    <property type="term" value="P:cellular response to heat"/>
    <property type="evidence" value="ECO:0007669"/>
    <property type="project" value="TreeGrafter"/>
</dbReference>
<dbReference type="SMART" id="SM00382">
    <property type="entry name" value="AAA"/>
    <property type="match status" value="2"/>
</dbReference>
<dbReference type="AlphaFoldDB" id="A0A059XVL5"/>
<dbReference type="InterPro" id="IPR041546">
    <property type="entry name" value="ClpA/ClpB_AAA_lid"/>
</dbReference>
<evidence type="ECO:0000313" key="13">
    <source>
        <dbReference type="EMBL" id="AIA29366.1"/>
    </source>
</evidence>
<feature type="domain" description="Clp ATPase C-terminal" evidence="12">
    <location>
        <begin position="630"/>
        <end position="720"/>
    </location>
</feature>
<dbReference type="InterPro" id="IPR018368">
    <property type="entry name" value="ClpA/B_CS1"/>
</dbReference>
<sequence length="723" mass="82156">MDFNFDDIFSSLDPSKAKTKDKEDILKKYGRNLTDLATRNELDPVINRDEEIRRMIRILSRKTKNNPVLVGEPGVGKTAIVEGLARKIVEGQVPENLKGKDIFELDLAALIAGASYQGQFEERLKAVLKRIEDSNGDTILFIDEIHMLIGTGRNNSGSMDAANILKPLMARGKLHLIGATTFDEYRKYIEQDTALERRMQKIDVTEPSVEGTIAILRGIKERFENFHNVKIQDDALIAATRLSSRYISDRFLPDKAIDLIDEAASTIKTEINFKPEEMDRAQQKKAMLEMEKISLADTKEAKVKNKDRLDELDRLIADETNKIEQLENKWNDEKQRLVELSKAKTKLDQFKHLCNIYQKDADYEKASVILYGEIPTLEKQISKMEKEINLSNSSLIKDTVTSEEIASIVSKWTKIPVTKLLESDKTKLLNLEEELKSKIKGQQQAVELVSKAILRAKANINDPNRPLASFLFTGPTGVGKTELARALAYSLFDSEKQMIRIDMSEYMEKHSVSKIIGAPPGYVGFDSSTALTERIRKNPYTILLFDEIEKAHKDVLNILLQILDNGVLTDSKGRLINCRNLIVIMTSNLASDETLKKQLEDFPSLKAELLKFLTPEFLNRIDEVIKFNQLDEKSIQQIVKLELDKLADRISENKEILLSFTDKTIEFIAKAAYDNQFGARPIRRYIQNKIESLLAYKIIDGELVSGQKYNIDVFAGNFIITNL</sequence>
<dbReference type="InterPro" id="IPR001270">
    <property type="entry name" value="ClpA/B"/>
</dbReference>
<dbReference type="InterPro" id="IPR028299">
    <property type="entry name" value="ClpA/B_CS2"/>
</dbReference>
<dbReference type="eggNOG" id="COG0542">
    <property type="taxonomic scope" value="Bacteria"/>
</dbReference>
<dbReference type="Pfam" id="PF17871">
    <property type="entry name" value="AAA_lid_9"/>
    <property type="match status" value="1"/>
</dbReference>
<dbReference type="GO" id="GO:0005737">
    <property type="term" value="C:cytoplasm"/>
    <property type="evidence" value="ECO:0007669"/>
    <property type="project" value="UniProtKB-SubCell"/>
</dbReference>
<dbReference type="SMART" id="SM01086">
    <property type="entry name" value="ClpB_D2-small"/>
    <property type="match status" value="1"/>
</dbReference>
<keyword evidence="6 10" id="KW-0175">Coiled coil</keyword>
<evidence type="ECO:0000256" key="6">
    <source>
        <dbReference type="ARBA" id="ARBA00023054"/>
    </source>
</evidence>
<feature type="domain" description="AAA+ ATPase" evidence="11">
    <location>
        <begin position="63"/>
        <end position="208"/>
    </location>
</feature>
<dbReference type="FunFam" id="3.40.50.300:FF:000010">
    <property type="entry name" value="Chaperone clpB 1, putative"/>
    <property type="match status" value="1"/>
</dbReference>
<keyword evidence="7 9" id="KW-0143">Chaperone</keyword>
<dbReference type="Gene3D" id="3.40.50.300">
    <property type="entry name" value="P-loop containing nucleotide triphosphate hydrolases"/>
    <property type="match status" value="3"/>
</dbReference>
<dbReference type="PROSITE" id="PS00871">
    <property type="entry name" value="CLPAB_2"/>
    <property type="match status" value="1"/>
</dbReference>
<evidence type="ECO:0000256" key="8">
    <source>
        <dbReference type="ARBA" id="ARBA00026057"/>
    </source>
</evidence>
<evidence type="ECO:0000256" key="3">
    <source>
        <dbReference type="ARBA" id="ARBA00022737"/>
    </source>
</evidence>
<keyword evidence="5 9" id="KW-0067">ATP-binding</keyword>
<name>A0A059XVL5_9BACT</name>
<reference evidence="13 14" key="1">
    <citation type="journal article" date="2014" name="Genome Announc.">
        <title>Complete Genome Sequence of the Bovine Mastitis Pathogen Mycoplasma californicum Strain ST-6T (ATCC 33461T).</title>
        <authorList>
            <person name="Calcutt M.J."/>
            <person name="Foecking M.F."/>
            <person name="Fox L.K."/>
        </authorList>
    </citation>
    <scope>NUCLEOTIDE SEQUENCE [LARGE SCALE GENOMIC DNA]</scope>
    <source>
        <strain evidence="13 14">ST-6</strain>
    </source>
</reference>
<dbReference type="GO" id="GO:0005524">
    <property type="term" value="F:ATP binding"/>
    <property type="evidence" value="ECO:0007669"/>
    <property type="project" value="UniProtKB-KW"/>
</dbReference>
<dbReference type="InterPro" id="IPR003959">
    <property type="entry name" value="ATPase_AAA_core"/>
</dbReference>
<dbReference type="RefSeq" id="WP_051604545.1">
    <property type="nucleotide sequence ID" value="NZ_CP007521.1"/>
</dbReference>
<dbReference type="PROSITE" id="PS00870">
    <property type="entry name" value="CLPAB_1"/>
    <property type="match status" value="1"/>
</dbReference>
<dbReference type="GO" id="GO:0016887">
    <property type="term" value="F:ATP hydrolysis activity"/>
    <property type="evidence" value="ECO:0007669"/>
    <property type="project" value="InterPro"/>
</dbReference>
<dbReference type="FunFam" id="3.40.50.300:FF:000025">
    <property type="entry name" value="ATP-dependent Clp protease subunit"/>
    <property type="match status" value="1"/>
</dbReference>
<evidence type="ECO:0000256" key="9">
    <source>
        <dbReference type="RuleBase" id="RU004432"/>
    </source>
</evidence>
<comment type="subunit">
    <text evidence="8">Homohexamer. The oligomerization is ATP-dependent.</text>
</comment>
<evidence type="ECO:0000256" key="2">
    <source>
        <dbReference type="ARBA" id="ARBA00008675"/>
    </source>
</evidence>
<evidence type="ECO:0000256" key="4">
    <source>
        <dbReference type="ARBA" id="ARBA00022741"/>
    </source>
</evidence>
<evidence type="ECO:0000256" key="5">
    <source>
        <dbReference type="ARBA" id="ARBA00022840"/>
    </source>
</evidence>
<dbReference type="Gene3D" id="1.10.8.60">
    <property type="match status" value="1"/>
</dbReference>
<dbReference type="Pfam" id="PF07724">
    <property type="entry name" value="AAA_2"/>
    <property type="match status" value="1"/>
</dbReference>
<comment type="subcellular location">
    <subcellularLocation>
        <location evidence="1">Cytoplasm</location>
    </subcellularLocation>
</comment>
<gene>
    <name evidence="13" type="primary">clpB</name>
    <name evidence="13" type="ORF">MCFN_01050</name>
</gene>
<proteinExistence type="inferred from homology"/>
<dbReference type="EMBL" id="CP007521">
    <property type="protein sequence ID" value="AIA29366.1"/>
    <property type="molecule type" value="Genomic_DNA"/>
</dbReference>
<dbReference type="FunFam" id="3.40.50.300:FF:000120">
    <property type="entry name" value="ATP-dependent chaperone ClpB"/>
    <property type="match status" value="1"/>
</dbReference>
<dbReference type="KEGG" id="mcr:MCFN_01050"/>
<keyword evidence="4 9" id="KW-0547">Nucleotide-binding</keyword>
<dbReference type="PRINTS" id="PR00300">
    <property type="entry name" value="CLPPROTEASEA"/>
</dbReference>
<dbReference type="Pfam" id="PF10431">
    <property type="entry name" value="ClpB_D2-small"/>
    <property type="match status" value="1"/>
</dbReference>
<evidence type="ECO:0000259" key="12">
    <source>
        <dbReference type="SMART" id="SM01086"/>
    </source>
</evidence>
<dbReference type="InterPro" id="IPR003593">
    <property type="entry name" value="AAA+_ATPase"/>
</dbReference>
<dbReference type="CDD" id="cd19499">
    <property type="entry name" value="RecA-like_ClpB_Hsp104-like"/>
    <property type="match status" value="1"/>
</dbReference>
<keyword evidence="14" id="KW-1185">Reference proteome</keyword>
<organism evidence="13 14">
    <name type="scientific">Mycoplasmopsis californica</name>
    <dbReference type="NCBI Taxonomy" id="2113"/>
    <lineage>
        <taxon>Bacteria</taxon>
        <taxon>Bacillati</taxon>
        <taxon>Mycoplasmatota</taxon>
        <taxon>Mycoplasmoidales</taxon>
        <taxon>Metamycoplasmataceae</taxon>
        <taxon>Mycoplasmopsis</taxon>
    </lineage>
</organism>
<evidence type="ECO:0000256" key="10">
    <source>
        <dbReference type="SAM" id="Coils"/>
    </source>
</evidence>
<accession>A0A059XVL5</accession>
<protein>
    <submittedName>
        <fullName evidence="13">ATP-dependent chaperone protein ClpB</fullName>
    </submittedName>
</protein>
<evidence type="ECO:0000259" key="11">
    <source>
        <dbReference type="SMART" id="SM00382"/>
    </source>
</evidence>
<dbReference type="Pfam" id="PF00004">
    <property type="entry name" value="AAA"/>
    <property type="match status" value="1"/>
</dbReference>
<evidence type="ECO:0000313" key="14">
    <source>
        <dbReference type="Proteomes" id="UP000027088"/>
    </source>
</evidence>